<dbReference type="EMBL" id="CP010904">
    <property type="protein sequence ID" value="AKJ64569.1"/>
    <property type="molecule type" value="Genomic_DNA"/>
</dbReference>
<dbReference type="KEGG" id="vbl:L21SP4_01321"/>
<sequence>MRAADRYRDRRAVEYGITLTPGGGARIDWTRRYFGSAYTSFHREFAEMIPEERRRHFERLVSSIAQSAAREGEPRAEYTTYPGVQTITVTADPYAVRDGDLLYFTLPDGMTDLLRCDADERTLPLYRDTFHRELMRFRIRVPEGFSPVRDEGRRAIMLPDGVSTITRASAYDPDSRIWTIEYEADLRPAVTEARDYDRLLEIGRELALPAERTVIMRKNGS</sequence>
<evidence type="ECO:0000313" key="1">
    <source>
        <dbReference type="EMBL" id="AKJ64569.1"/>
    </source>
</evidence>
<dbReference type="STRING" id="1307763.L21SP4_01321"/>
<dbReference type="Proteomes" id="UP000035268">
    <property type="component" value="Chromosome"/>
</dbReference>
<name>A0A0G3EK78_9BACT</name>
<reference evidence="1 2" key="2">
    <citation type="journal article" date="2016" name="ISME J.">
        <title>Characterization of the first cultured representative of Verrucomicrobia subdivision 5 indicates the proposal of a novel phylum.</title>
        <authorList>
            <person name="Spring S."/>
            <person name="Bunk B."/>
            <person name="Sproer C."/>
            <person name="Schumann P."/>
            <person name="Rohde M."/>
            <person name="Tindall B.J."/>
            <person name="Klenk H.P."/>
        </authorList>
    </citation>
    <scope>NUCLEOTIDE SEQUENCE [LARGE SCALE GENOMIC DNA]</scope>
    <source>
        <strain evidence="1 2">L21-Fru-AB</strain>
    </source>
</reference>
<protein>
    <submittedName>
        <fullName evidence="1">Uncharacterized protein</fullName>
    </submittedName>
</protein>
<keyword evidence="2" id="KW-1185">Reference proteome</keyword>
<gene>
    <name evidence="1" type="ORF">L21SP4_01321</name>
</gene>
<reference evidence="2" key="1">
    <citation type="submission" date="2015-02" db="EMBL/GenBank/DDBJ databases">
        <title>Description and complete genome sequence of the first cultured representative of the subdivision 5 of the Verrucomicrobia phylum.</title>
        <authorList>
            <person name="Spring S."/>
            <person name="Bunk B."/>
            <person name="Sproer C."/>
            <person name="Klenk H.-P."/>
        </authorList>
    </citation>
    <scope>NUCLEOTIDE SEQUENCE [LARGE SCALE GENOMIC DNA]</scope>
    <source>
        <strain evidence="2">L21-Fru-AB</strain>
    </source>
</reference>
<dbReference type="AlphaFoldDB" id="A0A0G3EK78"/>
<accession>A0A0G3EK78</accession>
<evidence type="ECO:0000313" key="2">
    <source>
        <dbReference type="Proteomes" id="UP000035268"/>
    </source>
</evidence>
<organism evidence="1 2">
    <name type="scientific">Kiritimatiella glycovorans</name>
    <dbReference type="NCBI Taxonomy" id="1307763"/>
    <lineage>
        <taxon>Bacteria</taxon>
        <taxon>Pseudomonadati</taxon>
        <taxon>Kiritimatiellota</taxon>
        <taxon>Kiritimatiellia</taxon>
        <taxon>Kiritimatiellales</taxon>
        <taxon>Kiritimatiellaceae</taxon>
        <taxon>Kiritimatiella</taxon>
    </lineage>
</organism>
<proteinExistence type="predicted"/>